<evidence type="ECO:0000313" key="2">
    <source>
        <dbReference type="EMBL" id="KHK89613.1"/>
    </source>
</evidence>
<comment type="caution">
    <text evidence="2">The sequence shown here is derived from an EMBL/GenBank/DDBJ whole genome shotgun (WGS) entry which is preliminary data.</text>
</comment>
<dbReference type="Gene3D" id="3.40.930.10">
    <property type="entry name" value="Mannitol-specific EII, Chain A"/>
    <property type="match status" value="1"/>
</dbReference>
<name>A0A0B1ZK36_9SPHN</name>
<accession>A0A0B1ZK36</accession>
<dbReference type="InterPro" id="IPR016152">
    <property type="entry name" value="PTrfase/Anion_transptr"/>
</dbReference>
<dbReference type="InterPro" id="IPR051541">
    <property type="entry name" value="PTS_SugarTrans_NitroReg"/>
</dbReference>
<dbReference type="CDD" id="cd00211">
    <property type="entry name" value="PTS_IIA_fru"/>
    <property type="match status" value="1"/>
</dbReference>
<keyword evidence="3" id="KW-1185">Reference proteome</keyword>
<feature type="domain" description="PTS EIIA type-2" evidence="1">
    <location>
        <begin position="4"/>
        <end position="147"/>
    </location>
</feature>
<dbReference type="Proteomes" id="UP000031057">
    <property type="component" value="Unassembled WGS sequence"/>
</dbReference>
<dbReference type="PROSITE" id="PS51094">
    <property type="entry name" value="PTS_EIIA_TYPE_2"/>
    <property type="match status" value="1"/>
</dbReference>
<dbReference type="SUPFAM" id="SSF55804">
    <property type="entry name" value="Phoshotransferase/anion transport protein"/>
    <property type="match status" value="1"/>
</dbReference>
<reference evidence="2 3" key="1">
    <citation type="submission" date="2014-10" db="EMBL/GenBank/DDBJ databases">
        <title>Genome sequence of Novosphingobium malaysiense MUSC 273(T).</title>
        <authorList>
            <person name="Lee L.-H."/>
        </authorList>
    </citation>
    <scope>NUCLEOTIDE SEQUENCE [LARGE SCALE GENOMIC DNA]</scope>
    <source>
        <strain evidence="2 3">MUSC 273</strain>
    </source>
</reference>
<dbReference type="AlphaFoldDB" id="A0A0B1ZK36"/>
<dbReference type="GO" id="GO:0030295">
    <property type="term" value="F:protein kinase activator activity"/>
    <property type="evidence" value="ECO:0007669"/>
    <property type="project" value="TreeGrafter"/>
</dbReference>
<dbReference type="STRING" id="1348853.LK12_21280"/>
<dbReference type="InterPro" id="IPR002178">
    <property type="entry name" value="PTS_EIIA_type-2_dom"/>
</dbReference>
<dbReference type="OrthoDB" id="95460at2"/>
<evidence type="ECO:0000259" key="1">
    <source>
        <dbReference type="PROSITE" id="PS51094"/>
    </source>
</evidence>
<dbReference type="Pfam" id="PF00359">
    <property type="entry name" value="PTS_EIIA_2"/>
    <property type="match status" value="1"/>
</dbReference>
<organism evidence="2 3">
    <name type="scientific">Novosphingobium malaysiense</name>
    <dbReference type="NCBI Taxonomy" id="1348853"/>
    <lineage>
        <taxon>Bacteria</taxon>
        <taxon>Pseudomonadati</taxon>
        <taxon>Pseudomonadota</taxon>
        <taxon>Alphaproteobacteria</taxon>
        <taxon>Sphingomonadales</taxon>
        <taxon>Sphingomonadaceae</taxon>
        <taxon>Novosphingobium</taxon>
    </lineage>
</organism>
<protein>
    <submittedName>
        <fullName evidence="2">PTS IIA-like nitrogen-regulatory protein PtsN</fullName>
    </submittedName>
</protein>
<dbReference type="PROSITE" id="PS00372">
    <property type="entry name" value="PTS_EIIA_TYPE_2_HIS"/>
    <property type="match status" value="1"/>
</dbReference>
<evidence type="ECO:0000313" key="3">
    <source>
        <dbReference type="Proteomes" id="UP000031057"/>
    </source>
</evidence>
<dbReference type="PANTHER" id="PTHR47738">
    <property type="entry name" value="PTS SYSTEM FRUCTOSE-LIKE EIIA COMPONENT-RELATED"/>
    <property type="match status" value="1"/>
</dbReference>
<dbReference type="PANTHER" id="PTHR47738:SF1">
    <property type="entry name" value="NITROGEN REGULATORY PROTEIN"/>
    <property type="match status" value="1"/>
</dbReference>
<gene>
    <name evidence="2" type="ORF">LK12_21280</name>
</gene>
<dbReference type="EMBL" id="JTDI01000007">
    <property type="protein sequence ID" value="KHK89613.1"/>
    <property type="molecule type" value="Genomic_DNA"/>
</dbReference>
<proteinExistence type="predicted"/>
<dbReference type="RefSeq" id="WP_039288712.1">
    <property type="nucleotide sequence ID" value="NZ_JTDI01000007.1"/>
</dbReference>
<sequence length="153" mass="16446">MTGLFTLLPEAVTAARADSKDLILGQLAALFAEVYDLDRDAVLARIVEREELGSTGFGRRIAIPHARLPGLGRPVAAFMRLESPIEFDSADGMPVDLVFGLLSPEGAGATHLHALAAISRMMRDERMHEALLEAPGPEVLFSLLSNVIDRDAA</sequence>